<dbReference type="EMBL" id="OX465083">
    <property type="protein sequence ID" value="CAI9292544.1"/>
    <property type="molecule type" value="Genomic_DNA"/>
</dbReference>
<sequence>MRDLEGFDDDGTDERSCRLVPKMEWGKPEDDAGGDAAGARDEGATGESDSGGRRGDQSCSSVEWRRGIVDGWEGKKRLRRCGQNRKHACPYFFRCNHMSEKLRGVFLI</sequence>
<feature type="region of interest" description="Disordered" evidence="1">
    <location>
        <begin position="1"/>
        <end position="60"/>
    </location>
</feature>
<gene>
    <name evidence="2" type="ORF">LSALG_LOCUS31609</name>
</gene>
<protein>
    <submittedName>
        <fullName evidence="2">Uncharacterized protein</fullName>
    </submittedName>
</protein>
<dbReference type="Proteomes" id="UP001177003">
    <property type="component" value="Chromosome 7"/>
</dbReference>
<dbReference type="AlphaFoldDB" id="A0AA35ZH71"/>
<proteinExistence type="predicted"/>
<evidence type="ECO:0000256" key="1">
    <source>
        <dbReference type="SAM" id="MobiDB-lite"/>
    </source>
</evidence>
<organism evidence="2 3">
    <name type="scientific">Lactuca saligna</name>
    <name type="common">Willowleaf lettuce</name>
    <dbReference type="NCBI Taxonomy" id="75948"/>
    <lineage>
        <taxon>Eukaryota</taxon>
        <taxon>Viridiplantae</taxon>
        <taxon>Streptophyta</taxon>
        <taxon>Embryophyta</taxon>
        <taxon>Tracheophyta</taxon>
        <taxon>Spermatophyta</taxon>
        <taxon>Magnoliopsida</taxon>
        <taxon>eudicotyledons</taxon>
        <taxon>Gunneridae</taxon>
        <taxon>Pentapetalae</taxon>
        <taxon>asterids</taxon>
        <taxon>campanulids</taxon>
        <taxon>Asterales</taxon>
        <taxon>Asteraceae</taxon>
        <taxon>Cichorioideae</taxon>
        <taxon>Cichorieae</taxon>
        <taxon>Lactucinae</taxon>
        <taxon>Lactuca</taxon>
    </lineage>
</organism>
<feature type="compositionally biased region" description="Acidic residues" evidence="1">
    <location>
        <begin position="1"/>
        <end position="12"/>
    </location>
</feature>
<evidence type="ECO:0000313" key="2">
    <source>
        <dbReference type="EMBL" id="CAI9292544.1"/>
    </source>
</evidence>
<name>A0AA35ZH71_LACSI</name>
<reference evidence="2" key="1">
    <citation type="submission" date="2023-04" db="EMBL/GenBank/DDBJ databases">
        <authorList>
            <person name="Vijverberg K."/>
            <person name="Xiong W."/>
            <person name="Schranz E."/>
        </authorList>
    </citation>
    <scope>NUCLEOTIDE SEQUENCE</scope>
</reference>
<keyword evidence="3" id="KW-1185">Reference proteome</keyword>
<accession>A0AA35ZH71</accession>
<evidence type="ECO:0000313" key="3">
    <source>
        <dbReference type="Proteomes" id="UP001177003"/>
    </source>
</evidence>